<name>A0A4Q9H0J8_9BURK</name>
<dbReference type="AlphaFoldDB" id="A0A4Q9H0J8"/>
<organism evidence="2 3">
    <name type="scientific">Aquabacterium lacunae</name>
    <dbReference type="NCBI Taxonomy" id="2528630"/>
    <lineage>
        <taxon>Bacteria</taxon>
        <taxon>Pseudomonadati</taxon>
        <taxon>Pseudomonadota</taxon>
        <taxon>Betaproteobacteria</taxon>
        <taxon>Burkholderiales</taxon>
        <taxon>Aquabacterium</taxon>
    </lineage>
</organism>
<protein>
    <submittedName>
        <fullName evidence="2">Uncharacterized protein</fullName>
    </submittedName>
</protein>
<proteinExistence type="predicted"/>
<evidence type="ECO:0000313" key="2">
    <source>
        <dbReference type="EMBL" id="TBO32638.1"/>
    </source>
</evidence>
<dbReference type="EMBL" id="SIXI01000002">
    <property type="protein sequence ID" value="TBO32638.1"/>
    <property type="molecule type" value="Genomic_DNA"/>
</dbReference>
<dbReference type="RefSeq" id="WP_130966850.1">
    <property type="nucleotide sequence ID" value="NZ_SIXI01000002.1"/>
</dbReference>
<keyword evidence="3" id="KW-1185">Reference proteome</keyword>
<feature type="compositionally biased region" description="Basic and acidic residues" evidence="1">
    <location>
        <begin position="84"/>
        <end position="99"/>
    </location>
</feature>
<comment type="caution">
    <text evidence="2">The sequence shown here is derived from an EMBL/GenBank/DDBJ whole genome shotgun (WGS) entry which is preliminary data.</text>
</comment>
<sequence length="115" mass="13101">MSTDSQRLAIAAHLHVAMRRKLGRVTDTEWMASNVEYALAMVRLCRAEQDPDLNTLADRLEAAFEPLRPRRPAKASEAANEVPSRWHDSELRPESRSESVSRSAELSQRYVGRLR</sequence>
<reference evidence="2 3" key="1">
    <citation type="submission" date="2019-02" db="EMBL/GenBank/DDBJ databases">
        <title>Aquabacterium sp. strain KMB7.</title>
        <authorList>
            <person name="Chen W.-M."/>
        </authorList>
    </citation>
    <scope>NUCLEOTIDE SEQUENCE [LARGE SCALE GENOMIC DNA]</scope>
    <source>
        <strain evidence="2 3">KMB7</strain>
    </source>
</reference>
<accession>A0A4Q9H0J8</accession>
<gene>
    <name evidence="2" type="ORF">EYS42_05505</name>
</gene>
<evidence type="ECO:0000313" key="3">
    <source>
        <dbReference type="Proteomes" id="UP000292120"/>
    </source>
</evidence>
<dbReference type="OrthoDB" id="9181414at2"/>
<evidence type="ECO:0000256" key="1">
    <source>
        <dbReference type="SAM" id="MobiDB-lite"/>
    </source>
</evidence>
<dbReference type="Proteomes" id="UP000292120">
    <property type="component" value="Unassembled WGS sequence"/>
</dbReference>
<feature type="region of interest" description="Disordered" evidence="1">
    <location>
        <begin position="68"/>
        <end position="115"/>
    </location>
</feature>